<protein>
    <recommendedName>
        <fullName evidence="3">Thioredoxin family protein</fullName>
    </recommendedName>
</protein>
<dbReference type="EMBL" id="JAFBFI010000024">
    <property type="protein sequence ID" value="MBM7694433.1"/>
    <property type="molecule type" value="Genomic_DNA"/>
</dbReference>
<name>A0ABS2QPN7_9BACI</name>
<proteinExistence type="predicted"/>
<evidence type="ECO:0000313" key="1">
    <source>
        <dbReference type="EMBL" id="MBM7694433.1"/>
    </source>
</evidence>
<dbReference type="Pfam" id="PF14595">
    <property type="entry name" value="Thioredoxin_9"/>
    <property type="match status" value="1"/>
</dbReference>
<dbReference type="RefSeq" id="WP_204546864.1">
    <property type="nucleotide sequence ID" value="NZ_JAFBFI010000024.1"/>
</dbReference>
<reference evidence="1 2" key="1">
    <citation type="submission" date="2021-01" db="EMBL/GenBank/DDBJ databases">
        <title>Genomic Encyclopedia of Type Strains, Phase IV (KMG-IV): sequencing the most valuable type-strain genomes for metagenomic binning, comparative biology and taxonomic classification.</title>
        <authorList>
            <person name="Goeker M."/>
        </authorList>
    </citation>
    <scope>NUCLEOTIDE SEQUENCE [LARGE SCALE GENOMIC DNA]</scope>
    <source>
        <strain evidence="1 2">DSM 105482</strain>
    </source>
</reference>
<evidence type="ECO:0008006" key="3">
    <source>
        <dbReference type="Google" id="ProtNLM"/>
    </source>
</evidence>
<keyword evidence="2" id="KW-1185">Reference proteome</keyword>
<gene>
    <name evidence="1" type="ORF">JOC77_003894</name>
</gene>
<dbReference type="Gene3D" id="3.40.30.10">
    <property type="entry name" value="Glutaredoxin"/>
    <property type="match status" value="1"/>
</dbReference>
<accession>A0ABS2QPN7</accession>
<organism evidence="1 2">
    <name type="scientific">Peribacillus deserti</name>
    <dbReference type="NCBI Taxonomy" id="673318"/>
    <lineage>
        <taxon>Bacteria</taxon>
        <taxon>Bacillati</taxon>
        <taxon>Bacillota</taxon>
        <taxon>Bacilli</taxon>
        <taxon>Bacillales</taxon>
        <taxon>Bacillaceae</taxon>
        <taxon>Peribacillus</taxon>
    </lineage>
</organism>
<dbReference type="SUPFAM" id="SSF52833">
    <property type="entry name" value="Thioredoxin-like"/>
    <property type="match status" value="1"/>
</dbReference>
<comment type="caution">
    <text evidence="1">The sequence shown here is derived from an EMBL/GenBank/DDBJ whole genome shotgun (WGS) entry which is preliminary data.</text>
</comment>
<evidence type="ECO:0000313" key="2">
    <source>
        <dbReference type="Proteomes" id="UP000823486"/>
    </source>
</evidence>
<dbReference type="InterPro" id="IPR036249">
    <property type="entry name" value="Thioredoxin-like_sf"/>
</dbReference>
<sequence>MKNLSSWFDQAMSREEYISSMKVHRENLQKVFENFSLTEEDISYLETFKDDGLKAVILTADWCGDAMVNLPIFMQIADAAGIQDRYLIRDENLELMDQYLTNGKSRSIPIMVLLNSQGQEAAKWGPRAPEAELQVSELKKDIPSKEDPGYEAAFKQFAANLSQQFTEDKGLWTSIKNDIIKTLKGTK</sequence>
<dbReference type="Proteomes" id="UP000823486">
    <property type="component" value="Unassembled WGS sequence"/>
</dbReference>